<dbReference type="CDD" id="cd01149">
    <property type="entry name" value="HutB"/>
    <property type="match status" value="1"/>
</dbReference>
<dbReference type="Proteomes" id="UP000649829">
    <property type="component" value="Unassembled WGS sequence"/>
</dbReference>
<evidence type="ECO:0000313" key="4">
    <source>
        <dbReference type="Proteomes" id="UP000649829"/>
    </source>
</evidence>
<protein>
    <submittedName>
        <fullName evidence="3">Hemin ABC transporter substrate-binding protein</fullName>
    </submittedName>
</protein>
<name>A0A917T097_9RHOB</name>
<dbReference type="SUPFAM" id="SSF53807">
    <property type="entry name" value="Helical backbone' metal receptor"/>
    <property type="match status" value="1"/>
</dbReference>
<feature type="domain" description="Fe/B12 periplasmic-binding" evidence="2">
    <location>
        <begin position="28"/>
        <end position="281"/>
    </location>
</feature>
<dbReference type="Pfam" id="PF01497">
    <property type="entry name" value="Peripla_BP_2"/>
    <property type="match status" value="1"/>
</dbReference>
<comment type="caution">
    <text evidence="3">The sequence shown here is derived from an EMBL/GenBank/DDBJ whole genome shotgun (WGS) entry which is preliminary data.</text>
</comment>
<reference evidence="3" key="2">
    <citation type="submission" date="2020-09" db="EMBL/GenBank/DDBJ databases">
        <authorList>
            <person name="Sun Q."/>
            <person name="Zhou Y."/>
        </authorList>
    </citation>
    <scope>NUCLEOTIDE SEQUENCE</scope>
    <source>
        <strain evidence="3">CGMCC 1.6293</strain>
    </source>
</reference>
<organism evidence="3 4">
    <name type="scientific">Pseudooceanicola nanhaiensis</name>
    <dbReference type="NCBI Taxonomy" id="375761"/>
    <lineage>
        <taxon>Bacteria</taxon>
        <taxon>Pseudomonadati</taxon>
        <taxon>Pseudomonadota</taxon>
        <taxon>Alphaproteobacteria</taxon>
        <taxon>Rhodobacterales</taxon>
        <taxon>Paracoccaceae</taxon>
        <taxon>Pseudooceanicola</taxon>
    </lineage>
</organism>
<gene>
    <name evidence="3" type="ORF">GCM10011534_28140</name>
</gene>
<dbReference type="Gene3D" id="3.40.50.1980">
    <property type="entry name" value="Nitrogenase molybdenum iron protein domain"/>
    <property type="match status" value="2"/>
</dbReference>
<accession>A0A917T097</accession>
<dbReference type="AlphaFoldDB" id="A0A917T097"/>
<dbReference type="PROSITE" id="PS50983">
    <property type="entry name" value="FE_B12_PBP"/>
    <property type="match status" value="1"/>
</dbReference>
<keyword evidence="4" id="KW-1185">Reference proteome</keyword>
<reference evidence="3" key="1">
    <citation type="journal article" date="2014" name="Int. J. Syst. Evol. Microbiol.">
        <title>Complete genome sequence of Corynebacterium casei LMG S-19264T (=DSM 44701T), isolated from a smear-ripened cheese.</title>
        <authorList>
            <consortium name="US DOE Joint Genome Institute (JGI-PGF)"/>
            <person name="Walter F."/>
            <person name="Albersmeier A."/>
            <person name="Kalinowski J."/>
            <person name="Ruckert C."/>
        </authorList>
    </citation>
    <scope>NUCLEOTIDE SEQUENCE</scope>
    <source>
        <strain evidence="3">CGMCC 1.6293</strain>
    </source>
</reference>
<dbReference type="InterPro" id="IPR050902">
    <property type="entry name" value="ABC_Transporter_SBP"/>
</dbReference>
<feature type="signal peptide" evidence="1">
    <location>
        <begin position="1"/>
        <end position="23"/>
    </location>
</feature>
<dbReference type="EMBL" id="BMLF01000002">
    <property type="protein sequence ID" value="GGM04752.1"/>
    <property type="molecule type" value="Genomic_DNA"/>
</dbReference>
<dbReference type="InterPro" id="IPR002491">
    <property type="entry name" value="ABC_transptr_periplasmic_BD"/>
</dbReference>
<proteinExistence type="predicted"/>
<dbReference type="PANTHER" id="PTHR30535:SF4">
    <property type="entry name" value="HEMIN-BINDING PERIPLASMIC PROTEIN HMUT"/>
    <property type="match status" value="1"/>
</dbReference>
<evidence type="ECO:0000256" key="1">
    <source>
        <dbReference type="SAM" id="SignalP"/>
    </source>
</evidence>
<dbReference type="PANTHER" id="PTHR30535">
    <property type="entry name" value="VITAMIN B12-BINDING PROTEIN"/>
    <property type="match status" value="1"/>
</dbReference>
<evidence type="ECO:0000313" key="3">
    <source>
        <dbReference type="EMBL" id="GGM04752.1"/>
    </source>
</evidence>
<dbReference type="RefSeq" id="WP_028287363.1">
    <property type="nucleotide sequence ID" value="NZ_BMLF01000002.1"/>
</dbReference>
<evidence type="ECO:0000259" key="2">
    <source>
        <dbReference type="PROSITE" id="PS50983"/>
    </source>
</evidence>
<keyword evidence="1" id="KW-0732">Signal</keyword>
<feature type="chain" id="PRO_5037587341" evidence="1">
    <location>
        <begin position="24"/>
        <end position="283"/>
    </location>
</feature>
<sequence length="283" mass="28969">MTRLSLAMIAALGMIASALPLRAGEAERVVSIGGAVTEIVYALGEADRLVARDTTSNYPPEAEALPDVGYIRALSPEGVLSVAPDLILSEEGAGPPEAVELLRSAAIPFAEVPGGFTRAAIGAKIRAVGDALGVPDKAEALAAQVAADLDAALDGVEAGGKRVLFILSMQGGRVMASGRDTAADGIIRLAGAENAVTAFSGYKPMTDEAVTQAAPDVILMMDREGDHAAADAQLLAHPAISTTPAARDRAIVRMDGMFLLGFSVRTPEAVRALARALHAPAAQ</sequence>